<keyword evidence="6" id="KW-1278">Translocase</keyword>
<reference evidence="9 10" key="1">
    <citation type="submission" date="2019-01" db="EMBL/GenBank/DDBJ databases">
        <authorList>
            <person name="Alioto T."/>
            <person name="Alioto T."/>
        </authorList>
    </citation>
    <scope>NUCLEOTIDE SEQUENCE [LARGE SCALE GENOMIC DNA]</scope>
</reference>
<dbReference type="Pfam" id="PF23143">
    <property type="entry name" value="2TM_P5A-ATPase"/>
    <property type="match status" value="1"/>
</dbReference>
<dbReference type="PANTHER" id="PTHR45630:SF7">
    <property type="entry name" value="ENDOPLASMIC RETICULUM TRANSMEMBRANE HELIX TRANSLOCASE"/>
    <property type="match status" value="1"/>
</dbReference>
<accession>A0A485MG14</accession>
<keyword evidence="2" id="KW-0479">Metal-binding</keyword>
<evidence type="ECO:0000256" key="3">
    <source>
        <dbReference type="ARBA" id="ARBA00022741"/>
    </source>
</evidence>
<sequence length="226" mass="24106">MAAAAAVGNAVPCGARPCGARPGGQPKPGPQPRTLLAAGPALIASGDELVAAVWPYRRLALLRRLTVLPFAGLLYPAWLGAAAAGCWGWGSSWVQIPEAALLVLASICLAHALTVLSGHWSVHAHCALTCTPEYDASKATFVKVVPTPNNGSTELVALHRDEGEDGQEVLSFEFQKIKYSYDALEKKRFLPVAFPVGNAFSYYQSNRGFQEDSEIRAAEKKFGSNK</sequence>
<dbReference type="InterPro" id="IPR006544">
    <property type="entry name" value="P-type_TPase_V"/>
</dbReference>
<dbReference type="GO" id="GO:0019829">
    <property type="term" value="F:ATPase-coupled monoatomic cation transmembrane transporter activity"/>
    <property type="evidence" value="ECO:0007669"/>
    <property type="project" value="TreeGrafter"/>
</dbReference>
<evidence type="ECO:0000256" key="7">
    <source>
        <dbReference type="SAM" id="Phobius"/>
    </source>
</evidence>
<evidence type="ECO:0000313" key="9">
    <source>
        <dbReference type="EMBL" id="VFV17202.1"/>
    </source>
</evidence>
<dbReference type="AlphaFoldDB" id="A0A485MG14"/>
<dbReference type="GO" id="GO:0005524">
    <property type="term" value="F:ATP binding"/>
    <property type="evidence" value="ECO:0007669"/>
    <property type="project" value="UniProtKB-KW"/>
</dbReference>
<dbReference type="PANTHER" id="PTHR45630">
    <property type="entry name" value="CATION-TRANSPORTING ATPASE-RELATED"/>
    <property type="match status" value="1"/>
</dbReference>
<feature type="transmembrane region" description="Helical" evidence="7">
    <location>
        <begin position="67"/>
        <end position="90"/>
    </location>
</feature>
<evidence type="ECO:0000256" key="4">
    <source>
        <dbReference type="ARBA" id="ARBA00022840"/>
    </source>
</evidence>
<protein>
    <submittedName>
        <fullName evidence="9">Probable cation-transporting atpase</fullName>
    </submittedName>
</protein>
<dbReference type="GO" id="GO:0140567">
    <property type="term" value="F:membrane protein dislocase activity"/>
    <property type="evidence" value="ECO:0007669"/>
    <property type="project" value="TreeGrafter"/>
</dbReference>
<evidence type="ECO:0000256" key="1">
    <source>
        <dbReference type="ARBA" id="ARBA00004141"/>
    </source>
</evidence>
<name>A0A485MG14_LYNPA</name>
<dbReference type="EMBL" id="CAAGRJ010000168">
    <property type="protein sequence ID" value="VFV17202.1"/>
    <property type="molecule type" value="Genomic_DNA"/>
</dbReference>
<keyword evidence="4" id="KW-0067">ATP-binding</keyword>
<evidence type="ECO:0000256" key="6">
    <source>
        <dbReference type="ARBA" id="ARBA00022967"/>
    </source>
</evidence>
<dbReference type="GO" id="GO:0140569">
    <property type="term" value="P:extraction of mislocalized protein from ER membrane"/>
    <property type="evidence" value="ECO:0007669"/>
    <property type="project" value="TreeGrafter"/>
</dbReference>
<keyword evidence="3" id="KW-0547">Nucleotide-binding</keyword>
<organism evidence="9 10">
    <name type="scientific">Lynx pardinus</name>
    <name type="common">Iberian lynx</name>
    <name type="synonym">Felis pardina</name>
    <dbReference type="NCBI Taxonomy" id="191816"/>
    <lineage>
        <taxon>Eukaryota</taxon>
        <taxon>Metazoa</taxon>
        <taxon>Chordata</taxon>
        <taxon>Craniata</taxon>
        <taxon>Vertebrata</taxon>
        <taxon>Euteleostomi</taxon>
        <taxon>Mammalia</taxon>
        <taxon>Eutheria</taxon>
        <taxon>Laurasiatheria</taxon>
        <taxon>Carnivora</taxon>
        <taxon>Feliformia</taxon>
        <taxon>Felidae</taxon>
        <taxon>Felinae</taxon>
        <taxon>Lynx</taxon>
    </lineage>
</organism>
<keyword evidence="10" id="KW-1185">Reference proteome</keyword>
<keyword evidence="7" id="KW-0812">Transmembrane</keyword>
<evidence type="ECO:0000256" key="2">
    <source>
        <dbReference type="ARBA" id="ARBA00022723"/>
    </source>
</evidence>
<gene>
    <name evidence="9" type="ORF">LYPA_23C015305</name>
</gene>
<keyword evidence="7" id="KW-0472">Membrane</keyword>
<dbReference type="InterPro" id="IPR057255">
    <property type="entry name" value="2TM_P5A-ATPase"/>
</dbReference>
<dbReference type="GO" id="GO:0006874">
    <property type="term" value="P:intracellular calcium ion homeostasis"/>
    <property type="evidence" value="ECO:0007669"/>
    <property type="project" value="TreeGrafter"/>
</dbReference>
<feature type="domain" description="P5A-ATPase transmembrane helical hairpin" evidence="8">
    <location>
        <begin position="61"/>
        <end position="132"/>
    </location>
</feature>
<evidence type="ECO:0000313" key="10">
    <source>
        <dbReference type="Proteomes" id="UP000386466"/>
    </source>
</evidence>
<dbReference type="GO" id="GO:0046872">
    <property type="term" value="F:metal ion binding"/>
    <property type="evidence" value="ECO:0007669"/>
    <property type="project" value="UniProtKB-KW"/>
</dbReference>
<evidence type="ECO:0000256" key="5">
    <source>
        <dbReference type="ARBA" id="ARBA00022842"/>
    </source>
</evidence>
<keyword evidence="7" id="KW-1133">Transmembrane helix</keyword>
<feature type="transmembrane region" description="Helical" evidence="7">
    <location>
        <begin position="96"/>
        <end position="116"/>
    </location>
</feature>
<comment type="subcellular location">
    <subcellularLocation>
        <location evidence="1">Membrane</location>
        <topology evidence="1">Multi-pass membrane protein</topology>
    </subcellularLocation>
</comment>
<dbReference type="GO" id="GO:0005789">
    <property type="term" value="C:endoplasmic reticulum membrane"/>
    <property type="evidence" value="ECO:0007669"/>
    <property type="project" value="TreeGrafter"/>
</dbReference>
<keyword evidence="5" id="KW-0460">Magnesium</keyword>
<dbReference type="GO" id="GO:0015662">
    <property type="term" value="F:P-type ion transporter activity"/>
    <property type="evidence" value="ECO:0007669"/>
    <property type="project" value="TreeGrafter"/>
</dbReference>
<proteinExistence type="predicted"/>
<dbReference type="Proteomes" id="UP000386466">
    <property type="component" value="Unassembled WGS sequence"/>
</dbReference>
<evidence type="ECO:0000259" key="8">
    <source>
        <dbReference type="Pfam" id="PF23143"/>
    </source>
</evidence>